<proteinExistence type="predicted"/>
<keyword evidence="4" id="KW-1185">Reference proteome</keyword>
<feature type="domain" description="DUF3828" evidence="2">
    <location>
        <begin position="6"/>
        <end position="61"/>
    </location>
</feature>
<protein>
    <submittedName>
        <fullName evidence="3">DUF3828 domain-containing protein</fullName>
    </submittedName>
</protein>
<feature type="region of interest" description="Disordered" evidence="1">
    <location>
        <begin position="65"/>
        <end position="85"/>
    </location>
</feature>
<dbReference type="Proteomes" id="UP000831532">
    <property type="component" value="Chromosome"/>
</dbReference>
<name>A0ABY4AH80_9BURK</name>
<evidence type="ECO:0000313" key="3">
    <source>
        <dbReference type="EMBL" id="UOD33279.1"/>
    </source>
</evidence>
<evidence type="ECO:0000256" key="1">
    <source>
        <dbReference type="SAM" id="MobiDB-lite"/>
    </source>
</evidence>
<dbReference type="Pfam" id="PF12883">
    <property type="entry name" value="DUF3828"/>
    <property type="match status" value="1"/>
</dbReference>
<dbReference type="RefSeq" id="WP_243492684.1">
    <property type="nucleotide sequence ID" value="NZ_CP063361.1"/>
</dbReference>
<dbReference type="EMBL" id="CP063361">
    <property type="protein sequence ID" value="UOD33279.1"/>
    <property type="molecule type" value="Genomic_DNA"/>
</dbReference>
<feature type="compositionally biased region" description="Basic residues" evidence="1">
    <location>
        <begin position="73"/>
        <end position="85"/>
    </location>
</feature>
<reference evidence="3 4" key="1">
    <citation type="submission" date="2020-10" db="EMBL/GenBank/DDBJ databases">
        <title>Genome analysis of Massilia species.</title>
        <authorList>
            <person name="Jung D.-H."/>
        </authorList>
    </citation>
    <scope>NUCLEOTIDE SEQUENCE [LARGE SCALE GENOMIC DNA]</scope>
    <source>
        <strain evidence="4">sipir</strain>
    </source>
</reference>
<evidence type="ECO:0000313" key="4">
    <source>
        <dbReference type="Proteomes" id="UP000831532"/>
    </source>
</evidence>
<evidence type="ECO:0000259" key="2">
    <source>
        <dbReference type="Pfam" id="PF12883"/>
    </source>
</evidence>
<organism evidence="3 4">
    <name type="scientific">Massilia violaceinigra</name>
    <dbReference type="NCBI Taxonomy" id="2045208"/>
    <lineage>
        <taxon>Bacteria</taxon>
        <taxon>Pseudomonadati</taxon>
        <taxon>Pseudomonadota</taxon>
        <taxon>Betaproteobacteria</taxon>
        <taxon>Burkholderiales</taxon>
        <taxon>Oxalobacteraceae</taxon>
        <taxon>Telluria group</taxon>
        <taxon>Massilia</taxon>
    </lineage>
</organism>
<gene>
    <name evidence="3" type="ORF">INH39_07685</name>
</gene>
<accession>A0ABY4AH80</accession>
<dbReference type="Gene3D" id="3.10.450.50">
    <property type="match status" value="1"/>
</dbReference>
<dbReference type="InterPro" id="IPR024289">
    <property type="entry name" value="DUF3828"/>
</dbReference>
<sequence>MNSEDGLDADYFIQAQDYHDDWEKNISVAKSRISGNAATVRVTPGAGKESIQRLELTLKKKRASGKSAEFDNHRKRRRRIGHCTC</sequence>